<dbReference type="PIRSF" id="PIRSF037489">
    <property type="entry name" value="UCP037489_NIF3_YqfO"/>
    <property type="match status" value="1"/>
</dbReference>
<sequence>MARVRDIVKIMEKHFPLDLASPWDNCGLMLGSPDKEVQKVLLCLDLDAAGVEEVIAHAPDLVITHHPLFFKEFKKIDYNTPLGRLIRELITHDICVYSAHTNLDAASRGVNQILAEILELDDIKPLFPEKSEKLYKLVVFVPYSHVEEVRRAVNGAGAGYIGNYSDCSFRTPGIGTFKPGEGTNPFIGEKGKVEEVEEYRLETVVPEVLLSGVIDAMLEAHPYEEVAYDVYLLQNQGQVYCMGRQGYWKEETSLMECACHVKEKLGVEKLKIAGPPDKRIRKVAVIGGAGMSLISRLPKDIDLLITGDVKYHEVKEALNWGLAVIDAGHQETEEIVLPWIRDLLTRESQASGLDVEYIYMPGKKCFWNI</sequence>
<dbReference type="NCBIfam" id="TIGR00486">
    <property type="entry name" value="YbgI_SA1388"/>
    <property type="match status" value="1"/>
</dbReference>
<organism evidence="6 7">
    <name type="scientific">Thermosyntropha lipolytica DSM 11003</name>
    <dbReference type="NCBI Taxonomy" id="1123382"/>
    <lineage>
        <taxon>Bacteria</taxon>
        <taxon>Bacillati</taxon>
        <taxon>Bacillota</taxon>
        <taxon>Clostridia</taxon>
        <taxon>Eubacteriales</taxon>
        <taxon>Syntrophomonadaceae</taxon>
        <taxon>Thermosyntropha</taxon>
    </lineage>
</organism>
<name>A0A1M5NKW5_9FIRM</name>
<dbReference type="AlphaFoldDB" id="A0A1M5NKW5"/>
<dbReference type="OrthoDB" id="9792792at2"/>
<feature type="binding site" evidence="5">
    <location>
        <position position="65"/>
    </location>
    <ligand>
        <name>a divalent metal cation</name>
        <dbReference type="ChEBI" id="CHEBI:60240"/>
        <label>1</label>
    </ligand>
</feature>
<gene>
    <name evidence="6" type="ORF">SAMN02745221_01240</name>
</gene>
<keyword evidence="7" id="KW-1185">Reference proteome</keyword>
<evidence type="ECO:0000256" key="5">
    <source>
        <dbReference type="PIRSR" id="PIRSR602678-1"/>
    </source>
</evidence>
<feature type="binding site" evidence="5">
    <location>
        <position position="66"/>
    </location>
    <ligand>
        <name>a divalent metal cation</name>
        <dbReference type="ChEBI" id="CHEBI:60240"/>
        <label>1</label>
    </ligand>
</feature>
<evidence type="ECO:0000256" key="4">
    <source>
        <dbReference type="PIRNR" id="PIRNR037489"/>
    </source>
</evidence>
<dbReference type="InterPro" id="IPR002678">
    <property type="entry name" value="DUF34/NIF3"/>
</dbReference>
<evidence type="ECO:0000256" key="3">
    <source>
        <dbReference type="ARBA" id="ARBA00022723"/>
    </source>
</evidence>
<dbReference type="Pfam" id="PF01784">
    <property type="entry name" value="DUF34_NIF3"/>
    <property type="match status" value="1"/>
</dbReference>
<accession>A0A1M5NKW5</accession>
<dbReference type="PANTHER" id="PTHR13799:SF14">
    <property type="entry name" value="GTP CYCLOHYDROLASE 1 TYPE 2 HOMOLOG"/>
    <property type="match status" value="1"/>
</dbReference>
<dbReference type="RefSeq" id="WP_073091642.1">
    <property type="nucleotide sequence ID" value="NZ_FQWY01000017.1"/>
</dbReference>
<evidence type="ECO:0000313" key="6">
    <source>
        <dbReference type="EMBL" id="SHG90254.1"/>
    </source>
</evidence>
<feature type="binding site" evidence="5">
    <location>
        <position position="333"/>
    </location>
    <ligand>
        <name>a divalent metal cation</name>
        <dbReference type="ChEBI" id="CHEBI:60240"/>
        <label>1</label>
    </ligand>
</feature>
<dbReference type="GO" id="GO:0005737">
    <property type="term" value="C:cytoplasm"/>
    <property type="evidence" value="ECO:0007669"/>
    <property type="project" value="TreeGrafter"/>
</dbReference>
<dbReference type="Proteomes" id="UP000242329">
    <property type="component" value="Unassembled WGS sequence"/>
</dbReference>
<dbReference type="STRING" id="1123382.SAMN02745221_01240"/>
<dbReference type="SUPFAM" id="SSF102705">
    <property type="entry name" value="NIF3 (NGG1p interacting factor 3)-like"/>
    <property type="match status" value="1"/>
</dbReference>
<dbReference type="FunFam" id="3.30.70.120:FF:000006">
    <property type="entry name" value="GTP cyclohydrolase 1 type 2 homolog"/>
    <property type="match status" value="1"/>
</dbReference>
<dbReference type="GO" id="GO:0046872">
    <property type="term" value="F:metal ion binding"/>
    <property type="evidence" value="ECO:0007669"/>
    <property type="project" value="UniProtKB-UniRule"/>
</dbReference>
<dbReference type="InterPro" id="IPR017221">
    <property type="entry name" value="DUF34/NIF3_bac"/>
</dbReference>
<dbReference type="FunFam" id="3.40.1390.30:FF:000001">
    <property type="entry name" value="GTP cyclohydrolase 1 type 2"/>
    <property type="match status" value="1"/>
</dbReference>
<feature type="binding site" evidence="5">
    <location>
        <position position="329"/>
    </location>
    <ligand>
        <name>a divalent metal cation</name>
        <dbReference type="ChEBI" id="CHEBI:60240"/>
        <label>1</label>
    </ligand>
</feature>
<dbReference type="InterPro" id="IPR015867">
    <property type="entry name" value="N-reg_PII/ATP_PRibTrfase_C"/>
</dbReference>
<dbReference type="InterPro" id="IPR036069">
    <property type="entry name" value="DUF34/NIF3_sf"/>
</dbReference>
<dbReference type="PANTHER" id="PTHR13799">
    <property type="entry name" value="NGG1 INTERACTING FACTOR 3"/>
    <property type="match status" value="1"/>
</dbReference>
<dbReference type="Gene3D" id="3.40.1390.30">
    <property type="entry name" value="NIF3 (NGG1p interacting factor 3)-like"/>
    <property type="match status" value="1"/>
</dbReference>
<reference evidence="7" key="1">
    <citation type="submission" date="2016-11" db="EMBL/GenBank/DDBJ databases">
        <authorList>
            <person name="Varghese N."/>
            <person name="Submissions S."/>
        </authorList>
    </citation>
    <scope>NUCLEOTIDE SEQUENCE [LARGE SCALE GENOMIC DNA]</scope>
    <source>
        <strain evidence="7">DSM 11003</strain>
    </source>
</reference>
<dbReference type="EMBL" id="FQWY01000017">
    <property type="protein sequence ID" value="SHG90254.1"/>
    <property type="molecule type" value="Genomic_DNA"/>
</dbReference>
<evidence type="ECO:0000313" key="7">
    <source>
        <dbReference type="Proteomes" id="UP000242329"/>
    </source>
</evidence>
<protein>
    <recommendedName>
        <fullName evidence="2 4">GTP cyclohydrolase 1 type 2 homolog</fullName>
    </recommendedName>
</protein>
<dbReference type="Gene3D" id="3.30.70.120">
    <property type="match status" value="1"/>
</dbReference>
<keyword evidence="3 4" id="KW-0479">Metal-binding</keyword>
<proteinExistence type="inferred from homology"/>
<evidence type="ECO:0000256" key="2">
    <source>
        <dbReference type="ARBA" id="ARBA00022112"/>
    </source>
</evidence>
<comment type="similarity">
    <text evidence="1 4">Belongs to the GTP cyclohydrolase I type 2/NIF3 family.</text>
</comment>
<feature type="binding site" evidence="5">
    <location>
        <position position="104"/>
    </location>
    <ligand>
        <name>a divalent metal cation</name>
        <dbReference type="ChEBI" id="CHEBI:60240"/>
        <label>1</label>
    </ligand>
</feature>
<evidence type="ECO:0000256" key="1">
    <source>
        <dbReference type="ARBA" id="ARBA00006964"/>
    </source>
</evidence>